<proteinExistence type="predicted"/>
<evidence type="ECO:0000313" key="3">
    <source>
        <dbReference type="Proteomes" id="UP000304382"/>
    </source>
</evidence>
<protein>
    <submittedName>
        <fullName evidence="2">Methyltransferase</fullName>
    </submittedName>
</protein>
<dbReference type="GO" id="GO:0008757">
    <property type="term" value="F:S-adenosylmethionine-dependent methyltransferase activity"/>
    <property type="evidence" value="ECO:0007669"/>
    <property type="project" value="InterPro"/>
</dbReference>
<organism evidence="2 3">
    <name type="scientific">Haloarcula mannanilytica</name>
    <dbReference type="NCBI Taxonomy" id="2509225"/>
    <lineage>
        <taxon>Archaea</taxon>
        <taxon>Methanobacteriati</taxon>
        <taxon>Methanobacteriota</taxon>
        <taxon>Stenosarchaea group</taxon>
        <taxon>Halobacteria</taxon>
        <taxon>Halobacteriales</taxon>
        <taxon>Haloarculaceae</taxon>
        <taxon>Haloarcula</taxon>
    </lineage>
</organism>
<accession>A0A4C2ELD1</accession>
<dbReference type="RefSeq" id="WP_137684697.1">
    <property type="nucleotide sequence ID" value="NZ_BIXZ01000006.1"/>
</dbReference>
<dbReference type="Pfam" id="PF08241">
    <property type="entry name" value="Methyltransf_11"/>
    <property type="match status" value="1"/>
</dbReference>
<evidence type="ECO:0000259" key="1">
    <source>
        <dbReference type="Pfam" id="PF08241"/>
    </source>
</evidence>
<dbReference type="GO" id="GO:0032259">
    <property type="term" value="P:methylation"/>
    <property type="evidence" value="ECO:0007669"/>
    <property type="project" value="UniProtKB-KW"/>
</dbReference>
<evidence type="ECO:0000313" key="2">
    <source>
        <dbReference type="EMBL" id="GCF15166.1"/>
    </source>
</evidence>
<dbReference type="PANTHER" id="PTHR45036">
    <property type="entry name" value="METHYLTRANSFERASE LIKE 7B"/>
    <property type="match status" value="1"/>
</dbReference>
<keyword evidence="2" id="KW-0808">Transferase</keyword>
<dbReference type="OrthoDB" id="147504at2157"/>
<reference evidence="2 3" key="1">
    <citation type="submission" date="2019-02" db="EMBL/GenBank/DDBJ databases">
        <title>Haloarcula mannanilyticum sp. nov., a mannan degrading haloarchaeon isolated from commercial salt.</title>
        <authorList>
            <person name="Enomoto S."/>
            <person name="Shimane Y."/>
            <person name="Kamekura M."/>
            <person name="Ito T."/>
            <person name="Moriya O."/>
            <person name="Ihara K."/>
            <person name="Takahashi-Ando N."/>
            <person name="Fukushima Y."/>
            <person name="Yoshida Y."/>
            <person name="Usama R."/>
            <person name="Takai K."/>
            <person name="Minegishi H."/>
        </authorList>
    </citation>
    <scope>NUCLEOTIDE SEQUENCE [LARGE SCALE GENOMIC DNA]</scope>
    <source>
        <strain evidence="2 3">MD130-1</strain>
    </source>
</reference>
<dbReference type="CDD" id="cd02440">
    <property type="entry name" value="AdoMet_MTases"/>
    <property type="match status" value="1"/>
</dbReference>
<dbReference type="SUPFAM" id="SSF53335">
    <property type="entry name" value="S-adenosyl-L-methionine-dependent methyltransferases"/>
    <property type="match status" value="1"/>
</dbReference>
<dbReference type="PANTHER" id="PTHR45036:SF1">
    <property type="entry name" value="METHYLTRANSFERASE LIKE 7A"/>
    <property type="match status" value="1"/>
</dbReference>
<dbReference type="AlphaFoldDB" id="A0A4C2ELD1"/>
<dbReference type="InterPro" id="IPR052356">
    <property type="entry name" value="Thiol_S-MT"/>
</dbReference>
<dbReference type="EMBL" id="BIXZ01000006">
    <property type="protein sequence ID" value="GCF15166.1"/>
    <property type="molecule type" value="Genomic_DNA"/>
</dbReference>
<dbReference type="InterPro" id="IPR013216">
    <property type="entry name" value="Methyltransf_11"/>
</dbReference>
<keyword evidence="2" id="KW-0489">Methyltransferase</keyword>
<name>A0A4C2ELD1_9EURY</name>
<comment type="caution">
    <text evidence="2">The sequence shown here is derived from an EMBL/GenBank/DDBJ whole genome shotgun (WGS) entry which is preliminary data.</text>
</comment>
<dbReference type="InterPro" id="IPR029063">
    <property type="entry name" value="SAM-dependent_MTases_sf"/>
</dbReference>
<keyword evidence="3" id="KW-1185">Reference proteome</keyword>
<dbReference type="Proteomes" id="UP000304382">
    <property type="component" value="Unassembled WGS sequence"/>
</dbReference>
<feature type="domain" description="Methyltransferase type 11" evidence="1">
    <location>
        <begin position="48"/>
        <end position="145"/>
    </location>
</feature>
<gene>
    <name evidence="2" type="ORF">Harman_31010</name>
</gene>
<dbReference type="Gene3D" id="3.40.50.150">
    <property type="entry name" value="Vaccinia Virus protein VP39"/>
    <property type="match status" value="1"/>
</dbReference>
<sequence length="227" mass="25196">MPSEPNAEPEPSSPLFAAIYDPATALLERTLLRPHRDYLVADLDGTVLDLGAGTGAMVPYFKRVADSSTEFHAIEPDRHMRKQATEKAERQSLPIRIEAAPAEALPYDDAAFDVVIASMVFCTIPDVESAMAEVARVLKPGGELRFLEHVIDDGWRARVQSLLAPLWERVAGGCHLTRQTGSRLVTDRSFDVVEIERFNLGITPVRPFVRGRLRKRSVPPTQKLGRD</sequence>